<evidence type="ECO:0000256" key="1">
    <source>
        <dbReference type="SAM" id="MobiDB-lite"/>
    </source>
</evidence>
<evidence type="ECO:0000313" key="2">
    <source>
        <dbReference type="EMBL" id="BBA74405.1"/>
    </source>
</evidence>
<accession>A0A292GLQ4</accession>
<name>A0A292GLQ4_9HYPH</name>
<feature type="region of interest" description="Disordered" evidence="1">
    <location>
        <begin position="91"/>
        <end position="110"/>
    </location>
</feature>
<evidence type="ECO:0008006" key="3">
    <source>
        <dbReference type="Google" id="ProtNLM"/>
    </source>
</evidence>
<reference evidence="2" key="1">
    <citation type="submission" date="2016-07" db="EMBL/GenBank/DDBJ databases">
        <title>Genomics reveals synergistic degradation of pyrene by five bacteria in a mangrove sediment-derived bacterial consortium.</title>
        <authorList>
            <person name="Wanapaisan P."/>
            <person name="Vejarano F."/>
            <person name="Chakraborty J."/>
            <person name="Shintani M."/>
            <person name="Muangchinda C."/>
            <person name="Laothamteep N."/>
            <person name="Suzuki-Minakuchi C."/>
            <person name="Inoue K."/>
            <person name="Nojiri H."/>
            <person name="Pinyakong O."/>
        </authorList>
    </citation>
    <scope>NUCLEOTIDE SEQUENCE</scope>
    <source>
        <strain evidence="2">PW1</strain>
    </source>
</reference>
<sequence length="120" mass="13205">MKMRSINPRTGTEMTPNETIIYDELCRAAEAGEPCPLNLDLEMMIGCSSSSGAPTVVKRLEERGLIRVIRFQRFRRVQICATGQWTMKAPNQQTTSRHVPRGCGAGSRAGGKVQVRKGAV</sequence>
<dbReference type="AlphaFoldDB" id="A0A292GLQ4"/>
<dbReference type="EMBL" id="LC171369">
    <property type="protein sequence ID" value="BBA74405.1"/>
    <property type="molecule type" value="Genomic_DNA"/>
</dbReference>
<protein>
    <recommendedName>
        <fullName evidence="3">LexA repressor DNA-binding domain-containing protein</fullName>
    </recommendedName>
</protein>
<organism evidence="2">
    <name type="scientific">Ochrobactrum sp. PW1</name>
    <dbReference type="NCBI Taxonomy" id="1882222"/>
    <lineage>
        <taxon>Bacteria</taxon>
        <taxon>Pseudomonadati</taxon>
        <taxon>Pseudomonadota</taxon>
        <taxon>Alphaproteobacteria</taxon>
        <taxon>Hyphomicrobiales</taxon>
        <taxon>Brucellaceae</taxon>
        <taxon>Brucella/Ochrobactrum group</taxon>
        <taxon>Ochrobactrum</taxon>
    </lineage>
</organism>
<proteinExistence type="predicted"/>